<dbReference type="InterPro" id="IPR036812">
    <property type="entry name" value="NAD(P)_OxRdtase_dom_sf"/>
</dbReference>
<protein>
    <recommendedName>
        <fullName evidence="1">NADP-dependent oxidoreductase domain-containing protein</fullName>
    </recommendedName>
</protein>
<comment type="caution">
    <text evidence="2">The sequence shown here is derived from an EMBL/GenBank/DDBJ whole genome shotgun (WGS) entry which is preliminary data.</text>
</comment>
<dbReference type="PRINTS" id="PR00069">
    <property type="entry name" value="ALDKETRDTASE"/>
</dbReference>
<dbReference type="GeneID" id="95985027"/>
<dbReference type="PANTHER" id="PTHR11732">
    <property type="entry name" value="ALDO/KETO REDUCTASE"/>
    <property type="match status" value="1"/>
</dbReference>
<reference evidence="2 3" key="1">
    <citation type="submission" date="2023-08" db="EMBL/GenBank/DDBJ databases">
        <title>Annotated Genome Sequence of Vanrija albida AlHP1.</title>
        <authorList>
            <person name="Herzog R."/>
        </authorList>
    </citation>
    <scope>NUCLEOTIDE SEQUENCE [LARGE SCALE GENOMIC DNA]</scope>
    <source>
        <strain evidence="2 3">AlHP1</strain>
    </source>
</reference>
<dbReference type="Proteomes" id="UP001565368">
    <property type="component" value="Unassembled WGS sequence"/>
</dbReference>
<evidence type="ECO:0000313" key="2">
    <source>
        <dbReference type="EMBL" id="KAL1409984.1"/>
    </source>
</evidence>
<sequence>MSDSDSSAMPIPRIVYGTAWKKERTAELVCLALRQGFRGIDTACQPKHYAEPLVGAGLARALSEGVVSRDEVWLQTKFTSLDGQDASQPIPYDKDAPVAEQVRQSVAVSLANLGVERLDSVVLHSPLRRREDTLAAYRALEGLVDAGSVAALGVSNIYDASELAWLVGQARVPVRYVQNRWYEGNGWNWPIYDLCKKHGIAYQSFWTLTGSPSLLAHPLLRALAHRHKVTPEAAVYRLAELWHITPLCGSTNATHMAQALAAEHAFGADEPEVGKLWRLMHGEED</sequence>
<dbReference type="Gene3D" id="3.20.20.100">
    <property type="entry name" value="NADP-dependent oxidoreductase domain"/>
    <property type="match status" value="1"/>
</dbReference>
<evidence type="ECO:0000259" key="1">
    <source>
        <dbReference type="Pfam" id="PF00248"/>
    </source>
</evidence>
<name>A0ABR3Q5H6_9TREE</name>
<accession>A0ABR3Q5H6</accession>
<dbReference type="Pfam" id="PF00248">
    <property type="entry name" value="Aldo_ket_red"/>
    <property type="match status" value="1"/>
</dbReference>
<organism evidence="2 3">
    <name type="scientific">Vanrija albida</name>
    <dbReference type="NCBI Taxonomy" id="181172"/>
    <lineage>
        <taxon>Eukaryota</taxon>
        <taxon>Fungi</taxon>
        <taxon>Dikarya</taxon>
        <taxon>Basidiomycota</taxon>
        <taxon>Agaricomycotina</taxon>
        <taxon>Tremellomycetes</taxon>
        <taxon>Trichosporonales</taxon>
        <taxon>Trichosporonaceae</taxon>
        <taxon>Vanrija</taxon>
    </lineage>
</organism>
<gene>
    <name evidence="2" type="ORF">Q8F55_003984</name>
</gene>
<keyword evidence="3" id="KW-1185">Reference proteome</keyword>
<evidence type="ECO:0000313" key="3">
    <source>
        <dbReference type="Proteomes" id="UP001565368"/>
    </source>
</evidence>
<dbReference type="CDD" id="cd19071">
    <property type="entry name" value="AKR_AKR1-5-like"/>
    <property type="match status" value="1"/>
</dbReference>
<dbReference type="RefSeq" id="XP_069209928.1">
    <property type="nucleotide sequence ID" value="XM_069352510.1"/>
</dbReference>
<feature type="domain" description="NADP-dependent oxidoreductase" evidence="1">
    <location>
        <begin position="20"/>
        <end position="263"/>
    </location>
</feature>
<dbReference type="InterPro" id="IPR023210">
    <property type="entry name" value="NADP_OxRdtase_dom"/>
</dbReference>
<dbReference type="InterPro" id="IPR020471">
    <property type="entry name" value="AKR"/>
</dbReference>
<proteinExistence type="predicted"/>
<dbReference type="SUPFAM" id="SSF51430">
    <property type="entry name" value="NAD(P)-linked oxidoreductase"/>
    <property type="match status" value="1"/>
</dbReference>
<dbReference type="EMBL" id="JBBXJM010000003">
    <property type="protein sequence ID" value="KAL1409984.1"/>
    <property type="molecule type" value="Genomic_DNA"/>
</dbReference>